<protein>
    <submittedName>
        <fullName evidence="2">PIN domain-containing protein</fullName>
    </submittedName>
</protein>
<sequence length="141" mass="15376">MKHWFLDTNVLIDFLLGRPPFALDAAALLELARRQQLQLYAASLSFATAYYITRKTKTHEQTLTALSKLTHLVQILAVDATTVQQALAAGFPDFEDALQYFAATAEPSITAIVTRDPKGFRDATLPVLTPAQAVAQAITAS</sequence>
<dbReference type="InterPro" id="IPR029060">
    <property type="entry name" value="PIN-like_dom_sf"/>
</dbReference>
<dbReference type="InterPro" id="IPR002716">
    <property type="entry name" value="PIN_dom"/>
</dbReference>
<dbReference type="RefSeq" id="WP_135463130.1">
    <property type="nucleotide sequence ID" value="NZ_SRLC01000001.1"/>
</dbReference>
<name>A0A4Z0Q9Y9_9BACT</name>
<dbReference type="OrthoDB" id="1148871at2"/>
<dbReference type="Gene3D" id="3.40.50.1010">
    <property type="entry name" value="5'-nuclease"/>
    <property type="match status" value="1"/>
</dbReference>
<evidence type="ECO:0000313" key="3">
    <source>
        <dbReference type="Proteomes" id="UP000297549"/>
    </source>
</evidence>
<dbReference type="AlphaFoldDB" id="A0A4Z0Q9Y9"/>
<organism evidence="2 3">
    <name type="scientific">Hymenobacter aquaticus</name>
    <dbReference type="NCBI Taxonomy" id="1867101"/>
    <lineage>
        <taxon>Bacteria</taxon>
        <taxon>Pseudomonadati</taxon>
        <taxon>Bacteroidota</taxon>
        <taxon>Cytophagia</taxon>
        <taxon>Cytophagales</taxon>
        <taxon>Hymenobacteraceae</taxon>
        <taxon>Hymenobacter</taxon>
    </lineage>
</organism>
<reference evidence="2 3" key="1">
    <citation type="submission" date="2019-04" db="EMBL/GenBank/DDBJ databases">
        <authorList>
            <person name="Feng G."/>
            <person name="Zhang J."/>
            <person name="Zhu H."/>
        </authorList>
    </citation>
    <scope>NUCLEOTIDE SEQUENCE [LARGE SCALE GENOMIC DNA]</scope>
    <source>
        <strain evidence="2 3">JCM 31653</strain>
    </source>
</reference>
<dbReference type="Proteomes" id="UP000297549">
    <property type="component" value="Unassembled WGS sequence"/>
</dbReference>
<dbReference type="SUPFAM" id="SSF88723">
    <property type="entry name" value="PIN domain-like"/>
    <property type="match status" value="1"/>
</dbReference>
<dbReference type="EMBL" id="SRLC01000001">
    <property type="protein sequence ID" value="TGE25552.1"/>
    <property type="molecule type" value="Genomic_DNA"/>
</dbReference>
<gene>
    <name evidence="2" type="ORF">E5K00_10300</name>
</gene>
<evidence type="ECO:0000313" key="2">
    <source>
        <dbReference type="EMBL" id="TGE25552.1"/>
    </source>
</evidence>
<keyword evidence="3" id="KW-1185">Reference proteome</keyword>
<feature type="domain" description="PIN" evidence="1">
    <location>
        <begin position="5"/>
        <end position="116"/>
    </location>
</feature>
<comment type="caution">
    <text evidence="2">The sequence shown here is derived from an EMBL/GenBank/DDBJ whole genome shotgun (WGS) entry which is preliminary data.</text>
</comment>
<evidence type="ECO:0000259" key="1">
    <source>
        <dbReference type="Pfam" id="PF13470"/>
    </source>
</evidence>
<accession>A0A4Z0Q9Y9</accession>
<proteinExistence type="predicted"/>
<dbReference type="Pfam" id="PF13470">
    <property type="entry name" value="PIN_3"/>
    <property type="match status" value="1"/>
</dbReference>